<evidence type="ECO:0000313" key="1">
    <source>
        <dbReference type="EMBL" id="RLL48543.1"/>
    </source>
</evidence>
<dbReference type="OrthoDB" id="2912607at2"/>
<dbReference type="EMBL" id="RCHR01000001">
    <property type="protein sequence ID" value="RLL48543.1"/>
    <property type="molecule type" value="Genomic_DNA"/>
</dbReference>
<accession>A0A498DB14</accession>
<organism evidence="1 2">
    <name type="scientific">Oceanobacillus piezotolerans</name>
    <dbReference type="NCBI Taxonomy" id="2448030"/>
    <lineage>
        <taxon>Bacteria</taxon>
        <taxon>Bacillati</taxon>
        <taxon>Bacillota</taxon>
        <taxon>Bacilli</taxon>
        <taxon>Bacillales</taxon>
        <taxon>Bacillaceae</taxon>
        <taxon>Oceanobacillus</taxon>
    </lineage>
</organism>
<name>A0A498DB14_9BACI</name>
<reference evidence="1 2" key="1">
    <citation type="submission" date="2018-10" db="EMBL/GenBank/DDBJ databases">
        <title>Oceanobacillus sp. YLB-02 draft genome.</title>
        <authorList>
            <person name="Yu L."/>
        </authorList>
    </citation>
    <scope>NUCLEOTIDE SEQUENCE [LARGE SCALE GENOMIC DNA]</scope>
    <source>
        <strain evidence="1 2">YLB-02</strain>
    </source>
</reference>
<gene>
    <name evidence="1" type="ORF">D8M04_03350</name>
</gene>
<proteinExistence type="predicted"/>
<dbReference type="Proteomes" id="UP000270219">
    <property type="component" value="Unassembled WGS sequence"/>
</dbReference>
<sequence length="93" mass="10915">MIFTNPSKADYNQWILKENGIECNGEDQDEKCIKDNKEIRIKNNSSHFRNTGLFSSYEKYVEFENGEKITIRLFGVFGNLFPMDDGILWEILN</sequence>
<protein>
    <submittedName>
        <fullName evidence="1">Uncharacterized protein</fullName>
    </submittedName>
</protein>
<dbReference type="AlphaFoldDB" id="A0A498DB14"/>
<keyword evidence="2" id="KW-1185">Reference proteome</keyword>
<comment type="caution">
    <text evidence="1">The sequence shown here is derived from an EMBL/GenBank/DDBJ whole genome shotgun (WGS) entry which is preliminary data.</text>
</comment>
<evidence type="ECO:0000313" key="2">
    <source>
        <dbReference type="Proteomes" id="UP000270219"/>
    </source>
</evidence>